<accession>A0AAE1EDC8</accession>
<dbReference type="EMBL" id="JAWDGP010000148">
    <property type="protein sequence ID" value="KAK3803371.1"/>
    <property type="molecule type" value="Genomic_DNA"/>
</dbReference>
<dbReference type="Gene3D" id="3.30.420.40">
    <property type="match status" value="2"/>
</dbReference>
<dbReference type="AlphaFoldDB" id="A0AAE1EDC8"/>
<sequence length="720" mass="79277">MTRTKTPLAIGIDLGTTHSCVAVFHNGKVDIIPNDHGSRCTPSCVAFTGVERLIGNPAKQQANLNPSNTIFGAKRLIGRRSNDPAMKIDMNQWLFKVEQVNWRPKIKVQYLGEERILAPEELSAMVLNKMKLAAEDFLGKTVSEAVITVPASFNDSQRQATIDAAAIAGLNVLRVINDPTAAALDYGLDKGQRGEKHVLIFDLGGGTFDASILRMEEGSMFEVLATAGNARLGGQDFDHRLLNHLVHDIKRKHHKDLSTCPTALQRLLTACERAKKTLSNSKEAVIELDVLFDSCDYHHRVSRARFEELCGDLFSTTIQLVDTALREAKLDKGKIDEIVMVGGSTRIPKVQNLLSDFFNGKELNKSMNPEEALACGAAIQAAILTGDTSHVVQGVLAVDRASHSVGVEAAGGVMAPLVKRGNILPTKTSKTFTTFLDNQHSLEIKVFEGERSVGRDNNILGMLQLTGIPRAVRGVPRIEVTFVIDANGILDATALDKSTGIPENIGVKTDKRRLSLAEIDQLMADAEKFKDNDEKQRKRLAARKHLEIYVGHMRQALEEAGNKKTFAEKRTLLHACNDTMSWLQKNQFADEDELDYRLRKLQHLSSTFLTALNQQGQGQDDQPRQGQSGHQGQGRDDQPRQGQSDNQRQGQDNQPRQGQSDNQSQGQDDQPRQGQSDNQGQGQDDQPRQGQSDHQGQGQDDPTEVQGGEVIIELPEQDVT</sequence>
<dbReference type="PANTHER" id="PTHR19375">
    <property type="entry name" value="HEAT SHOCK PROTEIN 70KDA"/>
    <property type="match status" value="1"/>
</dbReference>
<evidence type="ECO:0000313" key="7">
    <source>
        <dbReference type="Proteomes" id="UP001283361"/>
    </source>
</evidence>
<dbReference type="FunFam" id="3.30.420.40:FF:000004">
    <property type="entry name" value="Molecular chaperone DnaK"/>
    <property type="match status" value="1"/>
</dbReference>
<dbReference type="FunFam" id="3.30.30.30:FF:000001">
    <property type="entry name" value="heat shock 70 kDa protein-like"/>
    <property type="match status" value="1"/>
</dbReference>
<feature type="compositionally biased region" description="Polar residues" evidence="5">
    <location>
        <begin position="644"/>
        <end position="656"/>
    </location>
</feature>
<dbReference type="FunFam" id="3.90.640.10:FF:000002">
    <property type="entry name" value="Heat shock 70 kDa"/>
    <property type="match status" value="1"/>
</dbReference>
<dbReference type="InterPro" id="IPR029048">
    <property type="entry name" value="HSP70_C_sf"/>
</dbReference>
<dbReference type="FunFam" id="2.60.34.10:FF:000012">
    <property type="entry name" value="Heat shock 70 kDa protein"/>
    <property type="match status" value="1"/>
</dbReference>
<keyword evidence="3 4" id="KW-0067">ATP-binding</keyword>
<dbReference type="Gene3D" id="3.90.640.10">
    <property type="entry name" value="Actin, Chain A, domain 4"/>
    <property type="match status" value="1"/>
</dbReference>
<dbReference type="Gene3D" id="1.20.1270.10">
    <property type="match status" value="1"/>
</dbReference>
<evidence type="ECO:0000256" key="3">
    <source>
        <dbReference type="ARBA" id="ARBA00022840"/>
    </source>
</evidence>
<evidence type="ECO:0000256" key="1">
    <source>
        <dbReference type="ARBA" id="ARBA00007381"/>
    </source>
</evidence>
<feature type="region of interest" description="Disordered" evidence="5">
    <location>
        <begin position="614"/>
        <end position="720"/>
    </location>
</feature>
<dbReference type="PRINTS" id="PR00301">
    <property type="entry name" value="HEATSHOCK70"/>
</dbReference>
<dbReference type="Pfam" id="PF00012">
    <property type="entry name" value="HSP70"/>
    <property type="match status" value="1"/>
</dbReference>
<evidence type="ECO:0008006" key="8">
    <source>
        <dbReference type="Google" id="ProtNLM"/>
    </source>
</evidence>
<comment type="similarity">
    <text evidence="1 4">Belongs to the heat shock protein 70 family.</text>
</comment>
<evidence type="ECO:0000313" key="6">
    <source>
        <dbReference type="EMBL" id="KAK3803371.1"/>
    </source>
</evidence>
<dbReference type="GO" id="GO:0140662">
    <property type="term" value="F:ATP-dependent protein folding chaperone"/>
    <property type="evidence" value="ECO:0007669"/>
    <property type="project" value="InterPro"/>
</dbReference>
<organism evidence="6 7">
    <name type="scientific">Elysia crispata</name>
    <name type="common">lettuce slug</name>
    <dbReference type="NCBI Taxonomy" id="231223"/>
    <lineage>
        <taxon>Eukaryota</taxon>
        <taxon>Metazoa</taxon>
        <taxon>Spiralia</taxon>
        <taxon>Lophotrochozoa</taxon>
        <taxon>Mollusca</taxon>
        <taxon>Gastropoda</taxon>
        <taxon>Heterobranchia</taxon>
        <taxon>Euthyneura</taxon>
        <taxon>Panpulmonata</taxon>
        <taxon>Sacoglossa</taxon>
        <taxon>Placobranchoidea</taxon>
        <taxon>Plakobranchidae</taxon>
        <taxon>Elysia</taxon>
    </lineage>
</organism>
<comment type="caution">
    <text evidence="6">The sequence shown here is derived from an EMBL/GenBank/DDBJ whole genome shotgun (WGS) entry which is preliminary data.</text>
</comment>
<dbReference type="SUPFAM" id="SSF100934">
    <property type="entry name" value="Heat shock protein 70kD (HSP70), C-terminal subdomain"/>
    <property type="match status" value="1"/>
</dbReference>
<dbReference type="InterPro" id="IPR029047">
    <property type="entry name" value="HSP70_peptide-bd_sf"/>
</dbReference>
<evidence type="ECO:0000256" key="2">
    <source>
        <dbReference type="ARBA" id="ARBA00022741"/>
    </source>
</evidence>
<feature type="compositionally biased region" description="Low complexity" evidence="5">
    <location>
        <begin position="657"/>
        <end position="700"/>
    </location>
</feature>
<dbReference type="InterPro" id="IPR013126">
    <property type="entry name" value="Hsp_70_fam"/>
</dbReference>
<keyword evidence="2 4" id="KW-0547">Nucleotide-binding</keyword>
<dbReference type="Gene3D" id="2.60.34.10">
    <property type="entry name" value="Substrate Binding Domain Of DNAk, Chain A, domain 1"/>
    <property type="match status" value="1"/>
</dbReference>
<evidence type="ECO:0000256" key="4">
    <source>
        <dbReference type="RuleBase" id="RU003322"/>
    </source>
</evidence>
<evidence type="ECO:0000256" key="5">
    <source>
        <dbReference type="SAM" id="MobiDB-lite"/>
    </source>
</evidence>
<dbReference type="PROSITE" id="PS00329">
    <property type="entry name" value="HSP70_2"/>
    <property type="match status" value="1"/>
</dbReference>
<dbReference type="SUPFAM" id="SSF53067">
    <property type="entry name" value="Actin-like ATPase domain"/>
    <property type="match status" value="2"/>
</dbReference>
<dbReference type="GO" id="GO:0005524">
    <property type="term" value="F:ATP binding"/>
    <property type="evidence" value="ECO:0007669"/>
    <property type="project" value="UniProtKB-KW"/>
</dbReference>
<proteinExistence type="inferred from homology"/>
<feature type="compositionally biased region" description="Low complexity" evidence="5">
    <location>
        <begin position="614"/>
        <end position="630"/>
    </location>
</feature>
<dbReference type="SUPFAM" id="SSF100920">
    <property type="entry name" value="Heat shock protein 70kD (HSP70), peptide-binding domain"/>
    <property type="match status" value="1"/>
</dbReference>
<protein>
    <recommendedName>
        <fullName evidence="8">Heat shock protein 70</fullName>
    </recommendedName>
</protein>
<dbReference type="InterPro" id="IPR043129">
    <property type="entry name" value="ATPase_NBD"/>
</dbReference>
<dbReference type="PROSITE" id="PS00297">
    <property type="entry name" value="HSP70_1"/>
    <property type="match status" value="1"/>
</dbReference>
<dbReference type="Proteomes" id="UP001283361">
    <property type="component" value="Unassembled WGS sequence"/>
</dbReference>
<reference evidence="6" key="1">
    <citation type="journal article" date="2023" name="G3 (Bethesda)">
        <title>A reference genome for the long-term kleptoplast-retaining sea slug Elysia crispata morphotype clarki.</title>
        <authorList>
            <person name="Eastman K.E."/>
            <person name="Pendleton A.L."/>
            <person name="Shaikh M.A."/>
            <person name="Suttiyut T."/>
            <person name="Ogas R."/>
            <person name="Tomko P."/>
            <person name="Gavelis G."/>
            <person name="Widhalm J.R."/>
            <person name="Wisecaver J.H."/>
        </authorList>
    </citation>
    <scope>NUCLEOTIDE SEQUENCE</scope>
    <source>
        <strain evidence="6">ECLA1</strain>
    </source>
</reference>
<keyword evidence="7" id="KW-1185">Reference proteome</keyword>
<dbReference type="InterPro" id="IPR018181">
    <property type="entry name" value="Heat_shock_70_CS"/>
</dbReference>
<dbReference type="Gene3D" id="3.30.30.30">
    <property type="match status" value="1"/>
</dbReference>
<name>A0AAE1EDC8_9GAST</name>
<gene>
    <name evidence="6" type="ORF">RRG08_006924</name>
</gene>